<evidence type="ECO:0000256" key="6">
    <source>
        <dbReference type="ARBA" id="ARBA00023141"/>
    </source>
</evidence>
<evidence type="ECO:0000259" key="10">
    <source>
        <dbReference type="Pfam" id="PF00793"/>
    </source>
</evidence>
<dbReference type="SUPFAM" id="SSF51569">
    <property type="entry name" value="Aldolase"/>
    <property type="match status" value="1"/>
</dbReference>
<dbReference type="UniPathway" id="UPA00053">
    <property type="reaction ID" value="UER00084"/>
</dbReference>
<dbReference type="Gene3D" id="3.20.20.70">
    <property type="entry name" value="Aldolase class I"/>
    <property type="match status" value="1"/>
</dbReference>
<evidence type="ECO:0000256" key="8">
    <source>
        <dbReference type="PIRNR" id="PIRNR001361"/>
    </source>
</evidence>
<dbReference type="KEGG" id="fgu:SD28_04915"/>
<dbReference type="HOGENOM" id="CLU_030903_0_1_6"/>
<keyword evidence="5 8" id="KW-0808">Transferase</keyword>
<comment type="pathway">
    <text evidence="2 8">Metabolic intermediate biosynthesis; chorismate biosynthesis; chorismate from D-erythrose 4-phosphate and phosphoenolpyruvate: step 1/7.</text>
</comment>
<dbReference type="PIRSF" id="PIRSF001361">
    <property type="entry name" value="DAHP_synthase"/>
    <property type="match status" value="1"/>
</dbReference>
<dbReference type="RefSeq" id="WP_039124662.1">
    <property type="nucleotide sequence ID" value="NZ_CP010427.1"/>
</dbReference>
<dbReference type="GO" id="GO:0009423">
    <property type="term" value="P:chorismate biosynthetic process"/>
    <property type="evidence" value="ECO:0007669"/>
    <property type="project" value="UniProtKB-UniPathway"/>
</dbReference>
<gene>
    <name evidence="11" type="ORF">SD28_04915</name>
</gene>
<evidence type="ECO:0000256" key="2">
    <source>
        <dbReference type="ARBA" id="ARBA00004688"/>
    </source>
</evidence>
<dbReference type="NCBIfam" id="TIGR00034">
    <property type="entry name" value="aroFGH"/>
    <property type="match status" value="1"/>
</dbReference>
<sequence length="370" mass="40781">MIDDKKFAKVSNVNIQKKKVLIPAEVLIEEIPLSKESYNTVKKSREDVADIIHGKDDRVLVVVGPCSIHDTDAALEYAAKLKKEVKKFEKEILILMRVYFEKPRTTIGWKGLINDPNLNNSYDINKGLRLARKLLSDITAMGIACATEFLDVITPQYFAELVSWGAIGARTVESQVHRELASGLSAPIGFKNATNGDIQVAVDAIKAATYSHHFLSTTKAGATAIYETKGNKNGHVILRGGASGPNFSKEHVDECIAKLKKAGLDTKVMIDCSHGNSQKDHSKQKAVLADICKQIAQSNDIFGIMIESNLVAGSQDINKKPLEYGKSVTDACVSFDETVEMLEMLSEAVQQRRNSQEKKEVKEESQFSLL</sequence>
<dbReference type="GO" id="GO:0008652">
    <property type="term" value="P:amino acid biosynthetic process"/>
    <property type="evidence" value="ECO:0007669"/>
    <property type="project" value="UniProtKB-KW"/>
</dbReference>
<dbReference type="EC" id="2.5.1.54" evidence="8"/>
<keyword evidence="12" id="KW-1185">Reference proteome</keyword>
<dbReference type="GO" id="GO:0042802">
    <property type="term" value="F:identical protein binding"/>
    <property type="evidence" value="ECO:0007669"/>
    <property type="project" value="UniProtKB-ARBA"/>
</dbReference>
<name>A0A0A8EA33_9GAMM</name>
<dbReference type="PANTHER" id="PTHR21225">
    <property type="entry name" value="PHOSPHO-2-DEHYDRO-3-DEOXYHEPTONATE ALDOLASE DAHP SYNTHETASE"/>
    <property type="match status" value="1"/>
</dbReference>
<feature type="domain" description="DAHP synthetase I/KDSA" evidence="10">
    <location>
        <begin position="45"/>
        <end position="341"/>
    </location>
</feature>
<comment type="function">
    <text evidence="1 8">Stereospecific condensation of phosphoenolpyruvate (PEP) and D-erythrose-4-phosphate (E4P) giving rise to 3-deoxy-D-arabino-heptulosonate-7-phosphate (DAHP).</text>
</comment>
<dbReference type="InterPro" id="IPR006219">
    <property type="entry name" value="DAHP_synth_1"/>
</dbReference>
<organism evidence="11 12">
    <name type="scientific">Allofrancisella guangzhouensis</name>
    <dbReference type="NCBI Taxonomy" id="594679"/>
    <lineage>
        <taxon>Bacteria</taxon>
        <taxon>Pseudomonadati</taxon>
        <taxon>Pseudomonadota</taxon>
        <taxon>Gammaproteobacteria</taxon>
        <taxon>Thiotrichales</taxon>
        <taxon>Francisellaceae</taxon>
        <taxon>Allofrancisella</taxon>
    </lineage>
</organism>
<dbReference type="OrthoDB" id="9807331at2"/>
<protein>
    <recommendedName>
        <fullName evidence="8">Phospho-2-dehydro-3-deoxyheptonate aldolase</fullName>
        <ecNumber evidence="8">2.5.1.54</ecNumber>
    </recommendedName>
</protein>
<keyword evidence="4 8" id="KW-0028">Amino-acid biosynthesis</keyword>
<evidence type="ECO:0000313" key="12">
    <source>
        <dbReference type="Proteomes" id="UP000031104"/>
    </source>
</evidence>
<dbReference type="GO" id="GO:0009073">
    <property type="term" value="P:aromatic amino acid family biosynthetic process"/>
    <property type="evidence" value="ECO:0007669"/>
    <property type="project" value="UniProtKB-KW"/>
</dbReference>
<dbReference type="Proteomes" id="UP000031104">
    <property type="component" value="Chromosome"/>
</dbReference>
<keyword evidence="6 8" id="KW-0057">Aromatic amino acid biosynthesis</keyword>
<evidence type="ECO:0000256" key="1">
    <source>
        <dbReference type="ARBA" id="ARBA00003726"/>
    </source>
</evidence>
<proteinExistence type="inferred from homology"/>
<dbReference type="NCBIfam" id="NF009395">
    <property type="entry name" value="PRK12755.1"/>
    <property type="match status" value="1"/>
</dbReference>
<dbReference type="InterPro" id="IPR006218">
    <property type="entry name" value="DAHP1/KDSA"/>
</dbReference>
<reference evidence="11 12" key="1">
    <citation type="submission" date="2014-12" db="EMBL/GenBank/DDBJ databases">
        <title>Complete genome sequence of Francisella guanzhouensis strain 08HL01032 isolated from air-conditioning system in China.</title>
        <authorList>
            <person name="Svensson D."/>
            <person name="Ohrman C."/>
            <person name="Backman S."/>
            <person name="Karlsson E."/>
            <person name="Nilsson E."/>
            <person name="Bystrom M."/>
            <person name="Larkeryd A."/>
            <person name="Stenberg P."/>
            <person name="Scholtz H.C."/>
            <person name="Forsman M."/>
            <person name="Sjodin A."/>
        </authorList>
    </citation>
    <scope>NUCLEOTIDE SEQUENCE [LARGE SCALE GENOMIC DNA]</scope>
    <source>
        <strain evidence="11 12">08HL01032</strain>
    </source>
</reference>
<evidence type="ECO:0000256" key="5">
    <source>
        <dbReference type="ARBA" id="ARBA00022679"/>
    </source>
</evidence>
<dbReference type="AlphaFoldDB" id="A0A0A8EA33"/>
<dbReference type="Pfam" id="PF00793">
    <property type="entry name" value="DAHP_synth_1"/>
    <property type="match status" value="1"/>
</dbReference>
<dbReference type="EMBL" id="CP010427">
    <property type="protein sequence ID" value="AJC49021.1"/>
    <property type="molecule type" value="Genomic_DNA"/>
</dbReference>
<comment type="similarity">
    <text evidence="3 8">Belongs to the class-I DAHP synthase family.</text>
</comment>
<evidence type="ECO:0000256" key="3">
    <source>
        <dbReference type="ARBA" id="ARBA00007985"/>
    </source>
</evidence>
<evidence type="ECO:0000313" key="11">
    <source>
        <dbReference type="EMBL" id="AJC49021.1"/>
    </source>
</evidence>
<dbReference type="STRING" id="594679.SD28_04915"/>
<dbReference type="GO" id="GO:0005737">
    <property type="term" value="C:cytoplasm"/>
    <property type="evidence" value="ECO:0007669"/>
    <property type="project" value="TreeGrafter"/>
</dbReference>
<feature type="region of interest" description="Disordered" evidence="9">
    <location>
        <begin position="350"/>
        <end position="370"/>
    </location>
</feature>
<dbReference type="PANTHER" id="PTHR21225:SF12">
    <property type="entry name" value="PHOSPHO-2-DEHYDRO-3-DEOXYHEPTONATE ALDOLASE, TYROSINE-INHIBITED"/>
    <property type="match status" value="1"/>
</dbReference>
<dbReference type="NCBIfam" id="NF009396">
    <property type="entry name" value="PRK12756.1"/>
    <property type="match status" value="1"/>
</dbReference>
<evidence type="ECO:0000256" key="9">
    <source>
        <dbReference type="SAM" id="MobiDB-lite"/>
    </source>
</evidence>
<accession>A0A0A8EA33</accession>
<feature type="compositionally biased region" description="Basic and acidic residues" evidence="9">
    <location>
        <begin position="354"/>
        <end position="370"/>
    </location>
</feature>
<evidence type="ECO:0000256" key="4">
    <source>
        <dbReference type="ARBA" id="ARBA00022605"/>
    </source>
</evidence>
<dbReference type="FunFam" id="3.20.20.70:FF:000005">
    <property type="entry name" value="Phospho-2-dehydro-3-deoxyheptonate aldolase"/>
    <property type="match status" value="1"/>
</dbReference>
<comment type="catalytic activity">
    <reaction evidence="7 8">
        <text>D-erythrose 4-phosphate + phosphoenolpyruvate + H2O = 7-phospho-2-dehydro-3-deoxy-D-arabino-heptonate + phosphate</text>
        <dbReference type="Rhea" id="RHEA:14717"/>
        <dbReference type="ChEBI" id="CHEBI:15377"/>
        <dbReference type="ChEBI" id="CHEBI:16897"/>
        <dbReference type="ChEBI" id="CHEBI:43474"/>
        <dbReference type="ChEBI" id="CHEBI:58394"/>
        <dbReference type="ChEBI" id="CHEBI:58702"/>
        <dbReference type="EC" id="2.5.1.54"/>
    </reaction>
</comment>
<evidence type="ECO:0000256" key="7">
    <source>
        <dbReference type="ARBA" id="ARBA00047508"/>
    </source>
</evidence>
<dbReference type="InterPro" id="IPR013785">
    <property type="entry name" value="Aldolase_TIM"/>
</dbReference>
<dbReference type="GO" id="GO:0003849">
    <property type="term" value="F:3-deoxy-7-phosphoheptulonate synthase activity"/>
    <property type="evidence" value="ECO:0007669"/>
    <property type="project" value="UniProtKB-EC"/>
</dbReference>